<dbReference type="AlphaFoldDB" id="A0A2S0KKP4"/>
<keyword evidence="5" id="KW-1185">Reference proteome</keyword>
<evidence type="ECO:0000256" key="1">
    <source>
        <dbReference type="ARBA" id="ARBA00006889"/>
    </source>
</evidence>
<keyword evidence="2" id="KW-0732">Signal</keyword>
<dbReference type="InterPro" id="IPR000566">
    <property type="entry name" value="Lipocln_cytosolic_FA-bd_dom"/>
</dbReference>
<dbReference type="EMBL" id="CP027433">
    <property type="protein sequence ID" value="AVM02258.1"/>
    <property type="molecule type" value="Genomic_DNA"/>
</dbReference>
<evidence type="ECO:0000256" key="2">
    <source>
        <dbReference type="PIRNR" id="PIRNR036893"/>
    </source>
</evidence>
<evidence type="ECO:0000313" key="5">
    <source>
        <dbReference type="Proteomes" id="UP000239814"/>
    </source>
</evidence>
<dbReference type="GO" id="GO:0006950">
    <property type="term" value="P:response to stress"/>
    <property type="evidence" value="ECO:0007669"/>
    <property type="project" value="UniProtKB-ARBA"/>
</dbReference>
<dbReference type="PANTHER" id="PTHR10612">
    <property type="entry name" value="APOLIPOPROTEIN D"/>
    <property type="match status" value="1"/>
</dbReference>
<evidence type="ECO:0000313" key="4">
    <source>
        <dbReference type="EMBL" id="AVM02258.1"/>
    </source>
</evidence>
<dbReference type="InterPro" id="IPR022271">
    <property type="entry name" value="Lipocalin_ApoD"/>
</dbReference>
<gene>
    <name evidence="4" type="ORF">C6V83_13700</name>
</gene>
<dbReference type="InterPro" id="IPR012674">
    <property type="entry name" value="Calycin"/>
</dbReference>
<accession>A0A2S0KKP4</accession>
<comment type="similarity">
    <text evidence="1 2">Belongs to the calycin superfamily. Lipocalin family.</text>
</comment>
<evidence type="ECO:0000259" key="3">
    <source>
        <dbReference type="Pfam" id="PF08212"/>
    </source>
</evidence>
<feature type="chain" id="PRO_5015377400" evidence="2">
    <location>
        <begin position="32"/>
        <end position="210"/>
    </location>
</feature>
<dbReference type="Pfam" id="PF08212">
    <property type="entry name" value="Lipocalin_2"/>
    <property type="match status" value="1"/>
</dbReference>
<dbReference type="Gene3D" id="2.40.128.20">
    <property type="match status" value="1"/>
</dbReference>
<dbReference type="PIRSF" id="PIRSF036893">
    <property type="entry name" value="Lipocalin_ApoD"/>
    <property type="match status" value="1"/>
</dbReference>
<sequence length="210" mass="22755">MTIRSRAFRYFGAGILAALLTAVPAITPASAAPATPLQPVDKLDVERYLGTWWQQAAIPGFYSIRCARDTSARYGLIDETTISVDNTCISSTGARDGVRGRAKVVDPESRAQLSVSFPDVPFSVDPHDRPNYVVAWVASGNDPDGPYEYAIVGDPDRLSGFILTRDRVIPTSTLLALRSEVSRLGFHTCLFLTSPTTGGRSDYTPLCRVA</sequence>
<protein>
    <submittedName>
        <fullName evidence="4">Lipocalin</fullName>
    </submittedName>
</protein>
<dbReference type="PANTHER" id="PTHR10612:SF34">
    <property type="entry name" value="APOLIPOPROTEIN D"/>
    <property type="match status" value="1"/>
</dbReference>
<reference evidence="4 5" key="1">
    <citation type="submission" date="2018-03" db="EMBL/GenBank/DDBJ databases">
        <title>Characteristics and genome of n-alkane degrading marine bacteria Gordonia iterans isolated from crude oil contaminated in Tae-an, South Korea.</title>
        <authorList>
            <person name="Lee S.-S."/>
            <person name="Kim H."/>
        </authorList>
    </citation>
    <scope>NUCLEOTIDE SEQUENCE [LARGE SCALE GENOMIC DNA]</scope>
    <source>
        <strain evidence="4 5">Co17</strain>
    </source>
</reference>
<dbReference type="KEGG" id="git:C6V83_13700"/>
<dbReference type="InterPro" id="IPR047202">
    <property type="entry name" value="Lipocalin_Blc-like_dom"/>
</dbReference>
<dbReference type="CDD" id="cd19438">
    <property type="entry name" value="lipocalin_Blc-like"/>
    <property type="match status" value="1"/>
</dbReference>
<name>A0A2S0KKP4_9ACTN</name>
<dbReference type="OrthoDB" id="594739at2"/>
<feature type="signal peptide" evidence="2">
    <location>
        <begin position="1"/>
        <end position="31"/>
    </location>
</feature>
<organism evidence="4 5">
    <name type="scientific">Gordonia iterans</name>
    <dbReference type="NCBI Taxonomy" id="1004901"/>
    <lineage>
        <taxon>Bacteria</taxon>
        <taxon>Bacillati</taxon>
        <taxon>Actinomycetota</taxon>
        <taxon>Actinomycetes</taxon>
        <taxon>Mycobacteriales</taxon>
        <taxon>Gordoniaceae</taxon>
        <taxon>Gordonia</taxon>
    </lineage>
</organism>
<dbReference type="Proteomes" id="UP000239814">
    <property type="component" value="Chromosome"/>
</dbReference>
<feature type="domain" description="Lipocalin/cytosolic fatty-acid binding" evidence="3">
    <location>
        <begin position="43"/>
        <end position="192"/>
    </location>
</feature>
<dbReference type="RefSeq" id="WP_105943957.1">
    <property type="nucleotide sequence ID" value="NZ_CP027433.1"/>
</dbReference>
<dbReference type="SUPFAM" id="SSF50814">
    <property type="entry name" value="Lipocalins"/>
    <property type="match status" value="1"/>
</dbReference>
<proteinExistence type="inferred from homology"/>